<evidence type="ECO:0008006" key="6">
    <source>
        <dbReference type="Google" id="ProtNLM"/>
    </source>
</evidence>
<dbReference type="Proteomes" id="UP001278500">
    <property type="component" value="Unassembled WGS sequence"/>
</dbReference>
<dbReference type="Gene3D" id="2.120.10.80">
    <property type="entry name" value="Kelch-type beta propeller"/>
    <property type="match status" value="1"/>
</dbReference>
<feature type="signal peptide" evidence="3">
    <location>
        <begin position="1"/>
        <end position="29"/>
    </location>
</feature>
<sequence>MFPSTLLPLPQTLTLLCLASLQWPLPVNGQNTDTPSDSNFIRRGYERATVIGSHLYLSGGEISQYGTGERTLPPDDHPSTGISSTLSIDLSTSWSDRTAPFQSHSFQDGNRPPVVNNHALWPWKSSDGKDEGFYIYGGQVSWNETVKDVRKDRGIWKFTSNGQGGGAWTLEQASNSEVFKGLNVVASMAYAAGGGRGWSVGGIMTGGTDPDANITSGGVRIPGMVEYEFETQKWTNHSEVGFLKKDEALEGGRAHFVDGLGEDGKNGVVMVLGGGVFALPVTRKGDSRGIIRPDLLLDFNNMKKWYSQTASGTPPTGRMGHCVAGVQSQAGTYEIFVYGGVDAGFTESYDDLYVLSLPGFVWFRADDRSNGVHSHGTCAVVGKRGHNEKDGWPGIWQTKDPLPLGLGIFDMTAMAWKSNGSYDAEAAEYRPAEVIEKWYKDGGLDKVQWDSDDVKKMFQATPVNFANESSSSDKPSSGGGSGSSDSNTDEGKGESKSNTGARAGGIVGGCMVVLGVFGGWSFWKKRNKNKNSAAASPSVEAPVQGQQPPPPSSYEPHEQKKELPTHSPAVEVYVPPTELPGNAYRWELHSDVKPNELHGDAAPQAQELPGDGRPPELSA</sequence>
<feature type="region of interest" description="Disordered" evidence="1">
    <location>
        <begin position="590"/>
        <end position="619"/>
    </location>
</feature>
<organism evidence="4 5">
    <name type="scientific">Neurospora tetraspora</name>
    <dbReference type="NCBI Taxonomy" id="94610"/>
    <lineage>
        <taxon>Eukaryota</taxon>
        <taxon>Fungi</taxon>
        <taxon>Dikarya</taxon>
        <taxon>Ascomycota</taxon>
        <taxon>Pezizomycotina</taxon>
        <taxon>Sordariomycetes</taxon>
        <taxon>Sordariomycetidae</taxon>
        <taxon>Sordariales</taxon>
        <taxon>Sordariaceae</taxon>
        <taxon>Neurospora</taxon>
    </lineage>
</organism>
<name>A0AAE0J8Q3_9PEZI</name>
<reference evidence="4" key="2">
    <citation type="submission" date="2023-06" db="EMBL/GenBank/DDBJ databases">
        <authorList>
            <consortium name="Lawrence Berkeley National Laboratory"/>
            <person name="Haridas S."/>
            <person name="Hensen N."/>
            <person name="Bonometti L."/>
            <person name="Westerberg I."/>
            <person name="Brannstrom I.O."/>
            <person name="Guillou S."/>
            <person name="Cros-Aarteil S."/>
            <person name="Calhoun S."/>
            <person name="Kuo A."/>
            <person name="Mondo S."/>
            <person name="Pangilinan J."/>
            <person name="Riley R."/>
            <person name="Labutti K."/>
            <person name="Andreopoulos B."/>
            <person name="Lipzen A."/>
            <person name="Chen C."/>
            <person name="Yanf M."/>
            <person name="Daum C."/>
            <person name="Ng V."/>
            <person name="Clum A."/>
            <person name="Steindorff A."/>
            <person name="Ohm R."/>
            <person name="Martin F."/>
            <person name="Silar P."/>
            <person name="Natvig D."/>
            <person name="Lalanne C."/>
            <person name="Gautier V."/>
            <person name="Ament-Velasquez S.L."/>
            <person name="Kruys A."/>
            <person name="Hutchinson M.I."/>
            <person name="Powell A.J."/>
            <person name="Barry K."/>
            <person name="Miller A.N."/>
            <person name="Grigoriev I.V."/>
            <person name="Debuchy R."/>
            <person name="Gladieux P."/>
            <person name="Thoren M.H."/>
            <person name="Johannesson H."/>
        </authorList>
    </citation>
    <scope>NUCLEOTIDE SEQUENCE</scope>
    <source>
        <strain evidence="4">CBS 560.94</strain>
    </source>
</reference>
<accession>A0AAE0J8Q3</accession>
<keyword evidence="2" id="KW-0472">Membrane</keyword>
<gene>
    <name evidence="4" type="ORF">B0H65DRAFT_511093</name>
</gene>
<dbReference type="SUPFAM" id="SSF117281">
    <property type="entry name" value="Kelch motif"/>
    <property type="match status" value="1"/>
</dbReference>
<keyword evidence="2" id="KW-0812">Transmembrane</keyword>
<evidence type="ECO:0000256" key="2">
    <source>
        <dbReference type="SAM" id="Phobius"/>
    </source>
</evidence>
<dbReference type="AlphaFoldDB" id="A0AAE0J8Q3"/>
<feature type="compositionally biased region" description="Basic and acidic residues" evidence="1">
    <location>
        <begin position="555"/>
        <end position="564"/>
    </location>
</feature>
<dbReference type="GeneID" id="87865608"/>
<feature type="chain" id="PRO_5042145208" description="Kelch repeat protein" evidence="3">
    <location>
        <begin position="30"/>
        <end position="619"/>
    </location>
</feature>
<evidence type="ECO:0000256" key="3">
    <source>
        <dbReference type="SAM" id="SignalP"/>
    </source>
</evidence>
<feature type="region of interest" description="Disordered" evidence="1">
    <location>
        <begin position="465"/>
        <end position="502"/>
    </location>
</feature>
<feature type="compositionally biased region" description="Basic and acidic residues" evidence="1">
    <location>
        <begin position="590"/>
        <end position="599"/>
    </location>
</feature>
<feature type="transmembrane region" description="Helical" evidence="2">
    <location>
        <begin position="503"/>
        <end position="523"/>
    </location>
</feature>
<dbReference type="InterPro" id="IPR015915">
    <property type="entry name" value="Kelch-typ_b-propeller"/>
</dbReference>
<dbReference type="EMBL" id="JAUEPP010000007">
    <property type="protein sequence ID" value="KAK3338698.1"/>
    <property type="molecule type" value="Genomic_DNA"/>
</dbReference>
<comment type="caution">
    <text evidence="4">The sequence shown here is derived from an EMBL/GenBank/DDBJ whole genome shotgun (WGS) entry which is preliminary data.</text>
</comment>
<feature type="compositionally biased region" description="Low complexity" evidence="1">
    <location>
        <begin position="531"/>
        <end position="546"/>
    </location>
</feature>
<feature type="region of interest" description="Disordered" evidence="1">
    <location>
        <begin position="531"/>
        <end position="576"/>
    </location>
</feature>
<proteinExistence type="predicted"/>
<evidence type="ECO:0000256" key="1">
    <source>
        <dbReference type="SAM" id="MobiDB-lite"/>
    </source>
</evidence>
<evidence type="ECO:0000313" key="4">
    <source>
        <dbReference type="EMBL" id="KAK3338698.1"/>
    </source>
</evidence>
<protein>
    <recommendedName>
        <fullName evidence="6">Kelch repeat protein</fullName>
    </recommendedName>
</protein>
<reference evidence="4" key="1">
    <citation type="journal article" date="2023" name="Mol. Phylogenet. Evol.">
        <title>Genome-scale phylogeny and comparative genomics of the fungal order Sordariales.</title>
        <authorList>
            <person name="Hensen N."/>
            <person name="Bonometti L."/>
            <person name="Westerberg I."/>
            <person name="Brannstrom I.O."/>
            <person name="Guillou S."/>
            <person name="Cros-Aarteil S."/>
            <person name="Calhoun S."/>
            <person name="Haridas S."/>
            <person name="Kuo A."/>
            <person name="Mondo S."/>
            <person name="Pangilinan J."/>
            <person name="Riley R."/>
            <person name="LaButti K."/>
            <person name="Andreopoulos B."/>
            <person name="Lipzen A."/>
            <person name="Chen C."/>
            <person name="Yan M."/>
            <person name="Daum C."/>
            <person name="Ng V."/>
            <person name="Clum A."/>
            <person name="Steindorff A."/>
            <person name="Ohm R.A."/>
            <person name="Martin F."/>
            <person name="Silar P."/>
            <person name="Natvig D.O."/>
            <person name="Lalanne C."/>
            <person name="Gautier V."/>
            <person name="Ament-Velasquez S.L."/>
            <person name="Kruys A."/>
            <person name="Hutchinson M.I."/>
            <person name="Powell A.J."/>
            <person name="Barry K."/>
            <person name="Miller A.N."/>
            <person name="Grigoriev I.V."/>
            <person name="Debuchy R."/>
            <person name="Gladieux P."/>
            <person name="Hiltunen Thoren M."/>
            <person name="Johannesson H."/>
        </authorList>
    </citation>
    <scope>NUCLEOTIDE SEQUENCE</scope>
    <source>
        <strain evidence="4">CBS 560.94</strain>
    </source>
</reference>
<keyword evidence="3" id="KW-0732">Signal</keyword>
<evidence type="ECO:0000313" key="5">
    <source>
        <dbReference type="Proteomes" id="UP001278500"/>
    </source>
</evidence>
<dbReference type="RefSeq" id="XP_062678058.1">
    <property type="nucleotide sequence ID" value="XM_062828454.1"/>
</dbReference>
<keyword evidence="5" id="KW-1185">Reference proteome</keyword>
<keyword evidence="2" id="KW-1133">Transmembrane helix</keyword>